<organism evidence="1 3">
    <name type="scientific">Rotaria magnacalcarata</name>
    <dbReference type="NCBI Taxonomy" id="392030"/>
    <lineage>
        <taxon>Eukaryota</taxon>
        <taxon>Metazoa</taxon>
        <taxon>Spiralia</taxon>
        <taxon>Gnathifera</taxon>
        <taxon>Rotifera</taxon>
        <taxon>Eurotatoria</taxon>
        <taxon>Bdelloidea</taxon>
        <taxon>Philodinida</taxon>
        <taxon>Philodinidae</taxon>
        <taxon>Rotaria</taxon>
    </lineage>
</organism>
<gene>
    <name evidence="1" type="ORF">BYL167_LOCUS22030</name>
    <name evidence="2" type="ORF">GIL414_LOCUS25033</name>
</gene>
<proteinExistence type="predicted"/>
<reference evidence="1" key="1">
    <citation type="submission" date="2021-02" db="EMBL/GenBank/DDBJ databases">
        <authorList>
            <person name="Nowell W R."/>
        </authorList>
    </citation>
    <scope>NUCLEOTIDE SEQUENCE</scope>
</reference>
<dbReference type="GO" id="GO:0005739">
    <property type="term" value="C:mitochondrion"/>
    <property type="evidence" value="ECO:0007669"/>
    <property type="project" value="TreeGrafter"/>
</dbReference>
<feature type="non-terminal residue" evidence="1">
    <location>
        <position position="1"/>
    </location>
</feature>
<dbReference type="PANTHER" id="PTHR43757:SF2">
    <property type="entry name" value="AMINOMETHYLTRANSFERASE, MITOCHONDRIAL"/>
    <property type="match status" value="1"/>
</dbReference>
<evidence type="ECO:0000313" key="3">
    <source>
        <dbReference type="Proteomes" id="UP000681967"/>
    </source>
</evidence>
<comment type="caution">
    <text evidence="1">The sequence shown here is derived from an EMBL/GenBank/DDBJ whole genome shotgun (WGS) entry which is preliminary data.</text>
</comment>
<dbReference type="PANTHER" id="PTHR43757">
    <property type="entry name" value="AMINOMETHYLTRANSFERASE"/>
    <property type="match status" value="1"/>
</dbReference>
<dbReference type="SUPFAM" id="SSF103025">
    <property type="entry name" value="Folate-binding domain"/>
    <property type="match status" value="1"/>
</dbReference>
<sequence length="86" mass="9277">MSSILARTLIKRGLILQCRGVALSSLKGSAKPDGAAAVQPSKRTALYNFHVNNSGRMVSFCGWTLPVQYSASVIQSHLYTRSHASI</sequence>
<name>A0A8S2RGR5_9BILA</name>
<dbReference type="InterPro" id="IPR028896">
    <property type="entry name" value="GcvT/YgfZ/DmdA"/>
</dbReference>
<protein>
    <submittedName>
        <fullName evidence="1">Uncharacterized protein</fullName>
    </submittedName>
</protein>
<dbReference type="Proteomes" id="UP000681967">
    <property type="component" value="Unassembled WGS sequence"/>
</dbReference>
<dbReference type="AlphaFoldDB" id="A0A8S2RGR5"/>
<evidence type="ECO:0000313" key="2">
    <source>
        <dbReference type="EMBL" id="CAF4282319.1"/>
    </source>
</evidence>
<dbReference type="InterPro" id="IPR027266">
    <property type="entry name" value="TrmE/GcvT-like"/>
</dbReference>
<dbReference type="Gene3D" id="3.30.1360.120">
    <property type="entry name" value="Probable tRNA modification gtpase trme, domain 1"/>
    <property type="match status" value="1"/>
</dbReference>
<accession>A0A8S2RGR5</accession>
<dbReference type="EMBL" id="CAJOBH010011360">
    <property type="protein sequence ID" value="CAF4162240.1"/>
    <property type="molecule type" value="Genomic_DNA"/>
</dbReference>
<dbReference type="Proteomes" id="UP000681720">
    <property type="component" value="Unassembled WGS sequence"/>
</dbReference>
<evidence type="ECO:0000313" key="1">
    <source>
        <dbReference type="EMBL" id="CAF4162240.1"/>
    </source>
</evidence>
<dbReference type="EMBL" id="CAJOBJ010032774">
    <property type="protein sequence ID" value="CAF4282319.1"/>
    <property type="molecule type" value="Genomic_DNA"/>
</dbReference>